<accession>A0AA86VLC7</accession>
<proteinExistence type="predicted"/>
<dbReference type="EMBL" id="CATOUU010001066">
    <property type="protein sequence ID" value="CAI9970003.1"/>
    <property type="molecule type" value="Genomic_DNA"/>
</dbReference>
<reference evidence="2 3" key="2">
    <citation type="submission" date="2024-07" db="EMBL/GenBank/DDBJ databases">
        <authorList>
            <person name="Akdeniz Z."/>
        </authorList>
    </citation>
    <scope>NUCLEOTIDE SEQUENCE [LARGE SCALE GENOMIC DNA]</scope>
</reference>
<sequence length="113" mass="13000">MIIPCRNTVGEAEERIQWQILHRVGQIQNQILRGGCVQTEVDGACRGVRYASGLDARRQGILLLAILIEPFLRMQLLQIYEETDCQAYLLCTGMHMTTQFMDDSRYNINIIQQ</sequence>
<reference evidence="1" key="1">
    <citation type="submission" date="2023-06" db="EMBL/GenBank/DDBJ databases">
        <authorList>
            <person name="Kurt Z."/>
        </authorList>
    </citation>
    <scope>NUCLEOTIDE SEQUENCE</scope>
</reference>
<dbReference type="AlphaFoldDB" id="A0AA86VLC7"/>
<protein>
    <submittedName>
        <fullName evidence="2">Hypothetical_protein</fullName>
    </submittedName>
</protein>
<organism evidence="1">
    <name type="scientific">Hexamita inflata</name>
    <dbReference type="NCBI Taxonomy" id="28002"/>
    <lineage>
        <taxon>Eukaryota</taxon>
        <taxon>Metamonada</taxon>
        <taxon>Diplomonadida</taxon>
        <taxon>Hexamitidae</taxon>
        <taxon>Hexamitinae</taxon>
        <taxon>Hexamita</taxon>
    </lineage>
</organism>
<gene>
    <name evidence="1" type="ORF">HINF_LOCUS57648</name>
    <name evidence="2" type="ORF">HINF_LOCUS76330</name>
</gene>
<evidence type="ECO:0000313" key="3">
    <source>
        <dbReference type="Proteomes" id="UP001642409"/>
    </source>
</evidence>
<dbReference type="Proteomes" id="UP001642409">
    <property type="component" value="Unassembled WGS sequence"/>
</dbReference>
<evidence type="ECO:0000313" key="2">
    <source>
        <dbReference type="EMBL" id="CAL6111299.1"/>
    </source>
</evidence>
<dbReference type="EMBL" id="CAXDID020000705">
    <property type="protein sequence ID" value="CAL6111299.1"/>
    <property type="molecule type" value="Genomic_DNA"/>
</dbReference>
<evidence type="ECO:0000313" key="1">
    <source>
        <dbReference type="EMBL" id="CAI9970003.1"/>
    </source>
</evidence>
<name>A0AA86VLC7_9EUKA</name>
<comment type="caution">
    <text evidence="1">The sequence shown here is derived from an EMBL/GenBank/DDBJ whole genome shotgun (WGS) entry which is preliminary data.</text>
</comment>
<keyword evidence="3" id="KW-1185">Reference proteome</keyword>